<organism evidence="1 2">
    <name type="scientific">Waterburya agarophytonicola KI4</name>
    <dbReference type="NCBI Taxonomy" id="2874699"/>
    <lineage>
        <taxon>Bacteria</taxon>
        <taxon>Bacillati</taxon>
        <taxon>Cyanobacteriota</taxon>
        <taxon>Cyanophyceae</taxon>
        <taxon>Pleurocapsales</taxon>
        <taxon>Hyellaceae</taxon>
        <taxon>Waterburya</taxon>
        <taxon>Waterburya agarophytonicola</taxon>
    </lineage>
</organism>
<dbReference type="PANTHER" id="PTHR34817">
    <property type="entry name" value="NUCLEOTIDYLTRANSFERASE"/>
    <property type="match status" value="1"/>
</dbReference>
<keyword evidence="2" id="KW-1185">Reference proteome</keyword>
<proteinExistence type="predicted"/>
<gene>
    <name evidence="1" type="ORF">I4641_22235</name>
</gene>
<dbReference type="AlphaFoldDB" id="A0A964BU17"/>
<dbReference type="Pfam" id="PF10127">
    <property type="entry name" value="RlaP"/>
    <property type="match status" value="1"/>
</dbReference>
<evidence type="ECO:0000313" key="1">
    <source>
        <dbReference type="EMBL" id="MCC0179673.1"/>
    </source>
</evidence>
<protein>
    <submittedName>
        <fullName evidence="1">Nucleotidyltransferase domain-containing protein</fullName>
    </submittedName>
</protein>
<dbReference type="Proteomes" id="UP000729733">
    <property type="component" value="Unassembled WGS sequence"/>
</dbReference>
<dbReference type="PANTHER" id="PTHR34817:SF1">
    <property type="entry name" value="NUCLEOTIDYLTRANSFERASE"/>
    <property type="match status" value="1"/>
</dbReference>
<dbReference type="EMBL" id="JADWDC010000102">
    <property type="protein sequence ID" value="MCC0179673.1"/>
    <property type="molecule type" value="Genomic_DNA"/>
</dbReference>
<dbReference type="InterPro" id="IPR018775">
    <property type="entry name" value="RlaP"/>
</dbReference>
<evidence type="ECO:0000313" key="2">
    <source>
        <dbReference type="Proteomes" id="UP000729733"/>
    </source>
</evidence>
<accession>A0A964BU17</accession>
<reference evidence="1" key="1">
    <citation type="journal article" date="2021" name="Antonie Van Leeuwenhoek">
        <title>Draft genome and description of Waterburya agarophytonicola gen. nov. sp. nov. (Pleurocapsales, Cyanobacteria): a seaweed symbiont.</title>
        <authorList>
            <person name="Bonthond G."/>
            <person name="Shalygin S."/>
            <person name="Bayer T."/>
            <person name="Weinberger F."/>
        </authorList>
    </citation>
    <scope>NUCLEOTIDE SEQUENCE</scope>
    <source>
        <strain evidence="1">KI4</strain>
    </source>
</reference>
<name>A0A964BU17_9CYAN</name>
<comment type="caution">
    <text evidence="1">The sequence shown here is derived from an EMBL/GenBank/DDBJ whole genome shotgun (WGS) entry which is preliminary data.</text>
</comment>
<dbReference type="RefSeq" id="WP_229642769.1">
    <property type="nucleotide sequence ID" value="NZ_JADWDC010000102.1"/>
</dbReference>
<sequence>MDRNPVEARAILLTKVGSHSYGINTDASDLDYKGIFIAPKEYYLGFKVIEQKDRGWDEDSDRFPILNGVKDLVYYEIRKYLKLAKDANPNILELLFESPEFYEYVDPIGQKLIDHRELFLSKKIKYSYSGYAYAQIRKIKSHRKWLLNPPTKKPVAEDYELTNKSAFDKSEEKAFITFLWMLIKDRIEYVEEQQELYDLISDRIDFKGVINNNQLPHEFYPYIQNLTQASDRYMDILRRTQEYRKDLYYWKSYQSWLKNRNPKRAELEAKCGFDSKHAAHCIRLVRMGNEILTTGKINVDRRGIDAEELLNIRLGNVSYDAVLAEAEKLFTQLDESYEKSVLPYKVDLDRINQLCMELVEEFN</sequence>